<dbReference type="SUPFAM" id="SSF53187">
    <property type="entry name" value="Zn-dependent exopeptidases"/>
    <property type="match status" value="1"/>
</dbReference>
<dbReference type="PIRSF" id="PIRSF005962">
    <property type="entry name" value="Pept_M20D_amidohydro"/>
    <property type="match status" value="1"/>
</dbReference>
<proteinExistence type="predicted"/>
<dbReference type="EMBL" id="AGWJ02000029">
    <property type="protein sequence ID" value="EHO77704.1"/>
    <property type="molecule type" value="Genomic_DNA"/>
</dbReference>
<dbReference type="InterPro" id="IPR036264">
    <property type="entry name" value="Bact_exopeptidase_dim_dom"/>
</dbReference>
<protein>
    <submittedName>
        <fullName evidence="3">Amidohydrolase</fullName>
    </submittedName>
</protein>
<feature type="binding site" evidence="1">
    <location>
        <position position="102"/>
    </location>
    <ligand>
        <name>Mn(2+)</name>
        <dbReference type="ChEBI" id="CHEBI:29035"/>
        <label>2</label>
    </ligand>
</feature>
<dbReference type="Pfam" id="PF01546">
    <property type="entry name" value="Peptidase_M20"/>
    <property type="match status" value="1"/>
</dbReference>
<reference evidence="3 4" key="1">
    <citation type="submission" date="2012-07" db="EMBL/GenBank/DDBJ databases">
        <title>The Genome Sequence of Fusobacterium ulcerans 12_1B.</title>
        <authorList>
            <consortium name="The Broad Institute Genome Sequencing Platform"/>
            <person name="Earl A."/>
            <person name="Ward D."/>
            <person name="Feldgarden M."/>
            <person name="Gevers D."/>
            <person name="Strauss J."/>
            <person name="Ambrose C.E."/>
            <person name="Allen-Vercoe E."/>
            <person name="Walker B."/>
            <person name="Young S.K."/>
            <person name="Zeng Q."/>
            <person name="Gargeya S."/>
            <person name="Fitzgerald M."/>
            <person name="Haas B."/>
            <person name="Abouelleil A."/>
            <person name="Alvarado L."/>
            <person name="Arachchi H.M."/>
            <person name="Berlin A.M."/>
            <person name="Chapman S.B."/>
            <person name="Goldberg J."/>
            <person name="Griggs A."/>
            <person name="Gujja S."/>
            <person name="Hansen M."/>
            <person name="Howarth C."/>
            <person name="Imamovic A."/>
            <person name="Larimer J."/>
            <person name="McCowen C."/>
            <person name="Montmayeur A."/>
            <person name="Murphy C."/>
            <person name="Neiman D."/>
            <person name="Pearson M."/>
            <person name="Priest M."/>
            <person name="Roberts A."/>
            <person name="Saif S."/>
            <person name="Shea T."/>
            <person name="Sisk P."/>
            <person name="Sykes S."/>
            <person name="Wortman J."/>
            <person name="Nusbaum C."/>
            <person name="Birren B."/>
        </authorList>
    </citation>
    <scope>NUCLEOTIDE SEQUENCE [LARGE SCALE GENOMIC DNA]</scope>
    <source>
        <strain evidence="3 4">12_1B</strain>
    </source>
</reference>
<feature type="binding site" evidence="1">
    <location>
        <position position="364"/>
    </location>
    <ligand>
        <name>Mn(2+)</name>
        <dbReference type="ChEBI" id="CHEBI:29035"/>
        <label>2</label>
    </ligand>
</feature>
<evidence type="ECO:0000313" key="3">
    <source>
        <dbReference type="EMBL" id="EHO77704.1"/>
    </source>
</evidence>
<dbReference type="Proteomes" id="UP000003233">
    <property type="component" value="Unassembled WGS sequence"/>
</dbReference>
<dbReference type="AlphaFoldDB" id="H1PXY9"/>
<dbReference type="PANTHER" id="PTHR11014:SF63">
    <property type="entry name" value="METALLOPEPTIDASE, PUTATIVE (AFU_ORTHOLOGUE AFUA_6G09600)-RELATED"/>
    <property type="match status" value="1"/>
</dbReference>
<dbReference type="Gene3D" id="3.40.630.10">
    <property type="entry name" value="Zn peptidases"/>
    <property type="match status" value="1"/>
</dbReference>
<keyword evidence="1" id="KW-0464">Manganese</keyword>
<evidence type="ECO:0000256" key="1">
    <source>
        <dbReference type="PIRSR" id="PIRSR005962-1"/>
    </source>
</evidence>
<dbReference type="InterPro" id="IPR002933">
    <property type="entry name" value="Peptidase_M20"/>
</dbReference>
<dbReference type="PANTHER" id="PTHR11014">
    <property type="entry name" value="PEPTIDASE M20 FAMILY MEMBER"/>
    <property type="match status" value="1"/>
</dbReference>
<name>H1PXY9_9FUSO</name>
<dbReference type="HOGENOM" id="CLU_023257_0_1_0"/>
<organism evidence="3 4">
    <name type="scientific">Fusobacterium ulcerans 12-1B</name>
    <dbReference type="NCBI Taxonomy" id="457404"/>
    <lineage>
        <taxon>Bacteria</taxon>
        <taxon>Fusobacteriati</taxon>
        <taxon>Fusobacteriota</taxon>
        <taxon>Fusobacteriia</taxon>
        <taxon>Fusobacteriales</taxon>
        <taxon>Fusobacteriaceae</taxon>
        <taxon>Fusobacterium</taxon>
    </lineage>
</organism>
<keyword evidence="3" id="KW-0378">Hydrolase</keyword>
<dbReference type="InterPro" id="IPR011650">
    <property type="entry name" value="Peptidase_M20_dimer"/>
</dbReference>
<feature type="binding site" evidence="1">
    <location>
        <position position="104"/>
    </location>
    <ligand>
        <name>Mn(2+)</name>
        <dbReference type="ChEBI" id="CHEBI:29035"/>
        <label>2</label>
    </ligand>
</feature>
<gene>
    <name evidence="3" type="ORF">HMPREF0402_03282</name>
</gene>
<dbReference type="NCBIfam" id="TIGR01891">
    <property type="entry name" value="amidohydrolases"/>
    <property type="match status" value="1"/>
</dbReference>
<dbReference type="GO" id="GO:0046872">
    <property type="term" value="F:metal ion binding"/>
    <property type="evidence" value="ECO:0007669"/>
    <property type="project" value="UniProtKB-KW"/>
</dbReference>
<keyword evidence="1" id="KW-0479">Metal-binding</keyword>
<dbReference type="InterPro" id="IPR017439">
    <property type="entry name" value="Amidohydrolase"/>
</dbReference>
<evidence type="ECO:0000313" key="4">
    <source>
        <dbReference type="Proteomes" id="UP000003233"/>
    </source>
</evidence>
<dbReference type="GO" id="GO:0016787">
    <property type="term" value="F:hydrolase activity"/>
    <property type="evidence" value="ECO:0007669"/>
    <property type="project" value="UniProtKB-KW"/>
</dbReference>
<feature type="binding site" evidence="1">
    <location>
        <position position="138"/>
    </location>
    <ligand>
        <name>Mn(2+)</name>
        <dbReference type="ChEBI" id="CHEBI:29035"/>
        <label>2</label>
    </ligand>
</feature>
<dbReference type="Pfam" id="PF07687">
    <property type="entry name" value="M20_dimer"/>
    <property type="match status" value="1"/>
</dbReference>
<accession>H1PXY9</accession>
<feature type="domain" description="Peptidase M20 dimerisation" evidence="2">
    <location>
        <begin position="189"/>
        <end position="280"/>
    </location>
</feature>
<dbReference type="Gene3D" id="3.30.70.360">
    <property type="match status" value="1"/>
</dbReference>
<feature type="binding site" evidence="1">
    <location>
        <position position="164"/>
    </location>
    <ligand>
        <name>Mn(2+)</name>
        <dbReference type="ChEBI" id="CHEBI:29035"/>
        <label>2</label>
    </ligand>
</feature>
<sequence>MKSIENLIQTYWEEIIEARKFLHQHPEDRYVEFETQRCIINFLEKNGIKYETNIYETAIIAYINGEYSGKTIAFRADMDALPLKEDTECEFKSLNNGYMHACGHDAHMAIMLGTAVILNKMKNKINGNIKIIFQPAEEQGIEGGAKGLIKAGVLNNVDSIFAAHVWPDLPVGQIAIGNNEMMASCDLIKIKIKGKSGHIGLPHQCINPVYVASQFLNTVAGIRMHYIDPFENLVWNFGIFKPDTFMGNAIPSEIFLSGSARTYNNELRTYIKQKCKNILEGFKLIYDIDYEYNYHWGYAPVINDYETSIFFRACAAEVLGEKNVIVPSKAVMTSEDFGEYLKEIKGSFAWLGAGEDEKVKYPLHNSKFLVPEKTIENGIKIFTNLALKYLG</sequence>
<dbReference type="PATRIC" id="fig|457404.5.peg.3147"/>
<comment type="caution">
    <text evidence="3">The sequence shown here is derived from an EMBL/GenBank/DDBJ whole genome shotgun (WGS) entry which is preliminary data.</text>
</comment>
<dbReference type="BioCyc" id="FSP457404-HMP:GTSQ-3327-MONOMER"/>
<keyword evidence="4" id="KW-1185">Reference proteome</keyword>
<evidence type="ECO:0000259" key="2">
    <source>
        <dbReference type="Pfam" id="PF07687"/>
    </source>
</evidence>
<comment type="cofactor">
    <cofactor evidence="1">
        <name>Mn(2+)</name>
        <dbReference type="ChEBI" id="CHEBI:29035"/>
    </cofactor>
    <text evidence="1">The Mn(2+) ion enhances activity.</text>
</comment>
<dbReference type="SUPFAM" id="SSF55031">
    <property type="entry name" value="Bacterial exopeptidase dimerisation domain"/>
    <property type="match status" value="1"/>
</dbReference>
<dbReference type="RefSeq" id="WP_008699192.1">
    <property type="nucleotide sequence ID" value="NZ_KE161010.1"/>
</dbReference>